<proteinExistence type="predicted"/>
<organism evidence="1">
    <name type="scientific">bioreactor metagenome</name>
    <dbReference type="NCBI Taxonomy" id="1076179"/>
    <lineage>
        <taxon>unclassified sequences</taxon>
        <taxon>metagenomes</taxon>
        <taxon>ecological metagenomes</taxon>
    </lineage>
</organism>
<dbReference type="EMBL" id="VSSQ01006730">
    <property type="protein sequence ID" value="MPM33684.1"/>
    <property type="molecule type" value="Genomic_DNA"/>
</dbReference>
<accession>A0A644Z6G8</accession>
<dbReference type="AlphaFoldDB" id="A0A644Z6G8"/>
<reference evidence="1" key="1">
    <citation type="submission" date="2019-08" db="EMBL/GenBank/DDBJ databases">
        <authorList>
            <person name="Kucharzyk K."/>
            <person name="Murdoch R.W."/>
            <person name="Higgins S."/>
            <person name="Loffler F."/>
        </authorList>
    </citation>
    <scope>NUCLEOTIDE SEQUENCE</scope>
</reference>
<sequence length="383" mass="44146">MIHPCNARLRVVRQRMPRERLWRKAADVFRIHPCELVYIKDCWRFGHTGYVKRFFEFVQREKLPLVSGIPAKQRNIVDNRFLEVALLQIILKIRVAVPLTEFVARVAHDRRHVNVDWFFPAERLIKQVILRRAGEVLVAAHHVGDRHRVVVDHICKVIRRHAVRLDEHHVVELRAVHADMPVEYVVKRGLARERHVLANHVGLACGDAFLHFVRRKMKAMLVIFPDFALRGSRLPARVQLFIRAEAIVRLAGLDQQLGIRQIHALAFALNIRAVVAADIRAFVPLHADVAERVVDDIYRAFNIAALVGVLDAENERAVVFFCIQIGIQRAAQIAQMHIARRRRGKSGSNHKNVSKLYFSEKKSKQKNLFVIMLYNCLSSRPCG</sequence>
<gene>
    <name evidence="1" type="ORF">SDC9_80262</name>
</gene>
<protein>
    <submittedName>
        <fullName evidence="1">Uncharacterized protein</fullName>
    </submittedName>
</protein>
<comment type="caution">
    <text evidence="1">The sequence shown here is derived from an EMBL/GenBank/DDBJ whole genome shotgun (WGS) entry which is preliminary data.</text>
</comment>
<name>A0A644Z6G8_9ZZZZ</name>
<evidence type="ECO:0000313" key="1">
    <source>
        <dbReference type="EMBL" id="MPM33684.1"/>
    </source>
</evidence>